<dbReference type="Pfam" id="PF02366">
    <property type="entry name" value="PMT"/>
    <property type="match status" value="1"/>
</dbReference>
<feature type="domain" description="ArnT-like N-terminal" evidence="8">
    <location>
        <begin position="102"/>
        <end position="251"/>
    </location>
</feature>
<evidence type="ECO:0000313" key="10">
    <source>
        <dbReference type="Proteomes" id="UP000034081"/>
    </source>
</evidence>
<keyword evidence="2" id="KW-0328">Glycosyltransferase</keyword>
<sequence length="555" mass="64147">MKRKLVYLYIALSVLAFIVRSIIFVSEYGGIEHDSGWYLGVAKNFAQRGIYASYTNTVIQEGKGVQTSIHGRFSVQDENGFSYFPAGVTAGPGYIIPEALMMKFFGYDFWQYRLWPLISYAGLLFIVFLIAYKIGGVLSLIILQLWLWVVPQLFIQFSYESYGEHTALFYLLLSFYTFYLFHTSKKKKYILIALSGLFFSLSVLTKYLFVLSGAGFGIIALWQLVRQLNKKEVIKSWGLWFVFFIIPIAFFEFYRYLFLLMNFGKEAWIATTEDFILHFKSNGGAFDIKNIDWTFVTNKAAFWEAAGVKAGFIWLSLPVLSYFYLKQIREKSYIVVLLFSAFFFTSLWFIFVSPFGWTRHVWHGLIIGMMLFVVFIVNILKTKFLKLLFIPLFLIALFGGNLLDSSKFEGALFLNQGNIDEWQARKYENGRQGLPSNPIVSLKDQIGLRDYFVKNVKGGDRVYYLGWLLVSEASPIVDKVFYSLDRYLEVGQINPVGGESYLIIGPYQKGKLSIVSPNYHDLKVRQLCEVVVYENPSYTLCILRNNLRHENKAYE</sequence>
<feature type="transmembrane region" description="Helical" evidence="7">
    <location>
        <begin position="112"/>
        <end position="131"/>
    </location>
</feature>
<evidence type="ECO:0000256" key="2">
    <source>
        <dbReference type="ARBA" id="ARBA00022676"/>
    </source>
</evidence>
<dbReference type="GO" id="GO:0012505">
    <property type="term" value="C:endomembrane system"/>
    <property type="evidence" value="ECO:0007669"/>
    <property type="project" value="UniProtKB-SubCell"/>
</dbReference>
<accession>A0A0G0L4X0</accession>
<reference evidence="9 10" key="1">
    <citation type="journal article" date="2015" name="Nature">
        <title>rRNA introns, odd ribosomes, and small enigmatic genomes across a large radiation of phyla.</title>
        <authorList>
            <person name="Brown C.T."/>
            <person name="Hug L.A."/>
            <person name="Thomas B.C."/>
            <person name="Sharon I."/>
            <person name="Castelle C.J."/>
            <person name="Singh A."/>
            <person name="Wilkins M.J."/>
            <person name="Williams K.H."/>
            <person name="Banfield J.F."/>
        </authorList>
    </citation>
    <scope>NUCLEOTIDE SEQUENCE [LARGE SCALE GENOMIC DNA]</scope>
</reference>
<dbReference type="STRING" id="1618570.UT08_C0002G0099"/>
<evidence type="ECO:0000256" key="6">
    <source>
        <dbReference type="ARBA" id="ARBA00023136"/>
    </source>
</evidence>
<feature type="transmembrane region" description="Helical" evidence="7">
    <location>
        <begin position="167"/>
        <end position="184"/>
    </location>
</feature>
<dbReference type="GO" id="GO:0006493">
    <property type="term" value="P:protein O-linked glycosylation"/>
    <property type="evidence" value="ECO:0007669"/>
    <property type="project" value="InterPro"/>
</dbReference>
<keyword evidence="5 7" id="KW-1133">Transmembrane helix</keyword>
<evidence type="ECO:0000256" key="1">
    <source>
        <dbReference type="ARBA" id="ARBA00004127"/>
    </source>
</evidence>
<keyword evidence="3" id="KW-0808">Transferase</keyword>
<feature type="transmembrane region" description="Helical" evidence="7">
    <location>
        <begin position="237"/>
        <end position="257"/>
    </location>
</feature>
<name>A0A0G0L4X0_9BACT</name>
<feature type="transmembrane region" description="Helical" evidence="7">
    <location>
        <begin position="137"/>
        <end position="155"/>
    </location>
</feature>
<comment type="caution">
    <text evidence="9">The sequence shown here is derived from an EMBL/GenBank/DDBJ whole genome shotgun (WGS) entry which is preliminary data.</text>
</comment>
<feature type="transmembrane region" description="Helical" evidence="7">
    <location>
        <begin position="6"/>
        <end position="25"/>
    </location>
</feature>
<feature type="transmembrane region" description="Helical" evidence="7">
    <location>
        <begin position="387"/>
        <end position="403"/>
    </location>
</feature>
<evidence type="ECO:0000313" key="9">
    <source>
        <dbReference type="EMBL" id="KKQ86077.1"/>
    </source>
</evidence>
<feature type="transmembrane region" description="Helical" evidence="7">
    <location>
        <begin position="204"/>
        <end position="225"/>
    </location>
</feature>
<keyword evidence="4 7" id="KW-0812">Transmembrane</keyword>
<dbReference type="InterPro" id="IPR003342">
    <property type="entry name" value="ArnT-like_N"/>
</dbReference>
<evidence type="ECO:0000259" key="8">
    <source>
        <dbReference type="Pfam" id="PF02366"/>
    </source>
</evidence>
<protein>
    <recommendedName>
        <fullName evidence="8">ArnT-like N-terminal domain-containing protein</fullName>
    </recommendedName>
</protein>
<dbReference type="GO" id="GO:0016020">
    <property type="term" value="C:membrane"/>
    <property type="evidence" value="ECO:0007669"/>
    <property type="project" value="InterPro"/>
</dbReference>
<evidence type="ECO:0000256" key="3">
    <source>
        <dbReference type="ARBA" id="ARBA00022679"/>
    </source>
</evidence>
<feature type="transmembrane region" description="Helical" evidence="7">
    <location>
        <begin position="332"/>
        <end position="355"/>
    </location>
</feature>
<evidence type="ECO:0000256" key="5">
    <source>
        <dbReference type="ARBA" id="ARBA00022989"/>
    </source>
</evidence>
<keyword evidence="6 7" id="KW-0472">Membrane</keyword>
<dbReference type="GO" id="GO:0000030">
    <property type="term" value="F:mannosyltransferase activity"/>
    <property type="evidence" value="ECO:0007669"/>
    <property type="project" value="InterPro"/>
</dbReference>
<feature type="transmembrane region" description="Helical" evidence="7">
    <location>
        <begin position="306"/>
        <end position="325"/>
    </location>
</feature>
<evidence type="ECO:0000256" key="7">
    <source>
        <dbReference type="SAM" id="Phobius"/>
    </source>
</evidence>
<evidence type="ECO:0000256" key="4">
    <source>
        <dbReference type="ARBA" id="ARBA00022692"/>
    </source>
</evidence>
<dbReference type="AlphaFoldDB" id="A0A0G0L4X0"/>
<proteinExistence type="predicted"/>
<dbReference type="Proteomes" id="UP000034081">
    <property type="component" value="Unassembled WGS sequence"/>
</dbReference>
<organism evidence="9 10">
    <name type="scientific">Candidatus Woesebacteria bacterium GW2011_GWB1_38_8</name>
    <dbReference type="NCBI Taxonomy" id="1618570"/>
    <lineage>
        <taxon>Bacteria</taxon>
        <taxon>Candidatus Woeseibacteriota</taxon>
    </lineage>
</organism>
<gene>
    <name evidence="9" type="ORF">UT08_C0002G0099</name>
</gene>
<dbReference type="EMBL" id="LBVL01000002">
    <property type="protein sequence ID" value="KKQ86077.1"/>
    <property type="molecule type" value="Genomic_DNA"/>
</dbReference>
<feature type="transmembrane region" description="Helical" evidence="7">
    <location>
        <begin position="361"/>
        <end position="380"/>
    </location>
</feature>
<comment type="subcellular location">
    <subcellularLocation>
        <location evidence="1">Endomembrane system</location>
        <topology evidence="1">Multi-pass membrane protein</topology>
    </subcellularLocation>
</comment>